<evidence type="ECO:0000313" key="5">
    <source>
        <dbReference type="Proteomes" id="UP000184694"/>
    </source>
</evidence>
<dbReference type="InterPro" id="IPR036263">
    <property type="entry name" value="Chorismate_II_sf"/>
</dbReference>
<dbReference type="Gene3D" id="3.65.10.10">
    <property type="entry name" value="Enolpyruvate transferase domain"/>
    <property type="match status" value="2"/>
</dbReference>
<dbReference type="GO" id="GO:0016765">
    <property type="term" value="F:transferase activity, transferring alkyl or aryl (other than methyl) groups"/>
    <property type="evidence" value="ECO:0007669"/>
    <property type="project" value="InterPro"/>
</dbReference>
<feature type="region of interest" description="Disordered" evidence="2">
    <location>
        <begin position="513"/>
        <end position="542"/>
    </location>
</feature>
<dbReference type="EMBL" id="FSRG01000005">
    <property type="protein sequence ID" value="SIO18401.1"/>
    <property type="molecule type" value="Genomic_DNA"/>
</dbReference>
<dbReference type="STRING" id="1121457.SAMN02745161_2174"/>
<dbReference type="InterPro" id="IPR036968">
    <property type="entry name" value="Enolpyruvate_Tfrase_sf"/>
</dbReference>
<dbReference type="InterPro" id="IPR013792">
    <property type="entry name" value="RNA3'P_cycl/enolpyr_Trfase_a/b"/>
</dbReference>
<dbReference type="AlphaFoldDB" id="A0A1N6HEZ2"/>
<proteinExistence type="predicted"/>
<protein>
    <submittedName>
        <fullName evidence="4">3-phosphoshikimate 1-carboxyvinyltransferase</fullName>
    </submittedName>
</protein>
<dbReference type="InterPro" id="IPR001986">
    <property type="entry name" value="Enolpyruvate_Tfrase_dom"/>
</dbReference>
<gene>
    <name evidence="4" type="ORF">SAMN02745161_2174</name>
</gene>
<dbReference type="SUPFAM" id="SSF48600">
    <property type="entry name" value="Chorismate mutase II"/>
    <property type="match status" value="1"/>
</dbReference>
<keyword evidence="5" id="KW-1185">Reference proteome</keyword>
<sequence length="542" mass="58517">MKKNMTLVEEISELDLELLKLLARRSKLLKKTRRRKKEGAGTDSISNEKRIRLAWEEAASKFSRDPRLAHQMFTLLQDIDFISRDDAEDQTGFGLAPNTQPVNVDITGPAALLPTQIWIALAAANGVECNLNGISTAHPVSDIVKAFNQAGARLSWKGSDLFCKESKALDFADKVIFAGNSEFNVYLLALQAAANYGTLKLTGGSTLKDADLSAFRNFLPQLGARIAHVVPRSNGLPVRLECSGAIPETVVLPESLSEEAVVATLVAATTWGVKVTLDLSQNEAATNALSVVAPIFESAGIEHEIEGTSLVILPEEPDFPVYPAITMDPTICASLLAYPAFAGGKVVLRGTWPKDTAEGDAVVSLLKSVGLSVAVKPDSIIAAKPEKGHSTDPVDMQNLPACYFPLAMALTCIKAAATKSPVEIPAAPAGTSHEVIESFAAQANMLLDDNKVHPNADIPHAKLWTSPDAFWTMALGQLAFINRPLQLSNPGTITDLMPTFWMFYNTLPEPTMVRKHREEKSGDKPKRRRVFADNNSRGGSAD</sequence>
<name>A0A1N6HEZ2_9BACT</name>
<dbReference type="Proteomes" id="UP000184694">
    <property type="component" value="Unassembled WGS sequence"/>
</dbReference>
<organism evidence="4 5">
    <name type="scientific">Halodesulfovibrio marinisediminis DSM 17456</name>
    <dbReference type="NCBI Taxonomy" id="1121457"/>
    <lineage>
        <taxon>Bacteria</taxon>
        <taxon>Pseudomonadati</taxon>
        <taxon>Thermodesulfobacteriota</taxon>
        <taxon>Desulfovibrionia</taxon>
        <taxon>Desulfovibrionales</taxon>
        <taxon>Desulfovibrionaceae</taxon>
        <taxon>Halodesulfovibrio</taxon>
    </lineage>
</organism>
<keyword evidence="1 4" id="KW-0808">Transferase</keyword>
<evidence type="ECO:0000256" key="1">
    <source>
        <dbReference type="ARBA" id="ARBA00022679"/>
    </source>
</evidence>
<accession>A0A1N6HEZ2</accession>
<evidence type="ECO:0000313" key="4">
    <source>
        <dbReference type="EMBL" id="SIO18401.1"/>
    </source>
</evidence>
<dbReference type="SUPFAM" id="SSF55205">
    <property type="entry name" value="EPT/RTPC-like"/>
    <property type="match status" value="1"/>
</dbReference>
<feature type="domain" description="Enolpyruvate transferase" evidence="3">
    <location>
        <begin position="122"/>
        <end position="415"/>
    </location>
</feature>
<dbReference type="OrthoDB" id="5469219at2"/>
<feature type="compositionally biased region" description="Polar residues" evidence="2">
    <location>
        <begin position="533"/>
        <end position="542"/>
    </location>
</feature>
<evidence type="ECO:0000256" key="2">
    <source>
        <dbReference type="SAM" id="MobiDB-lite"/>
    </source>
</evidence>
<evidence type="ECO:0000259" key="3">
    <source>
        <dbReference type="Pfam" id="PF00275"/>
    </source>
</evidence>
<dbReference type="GO" id="GO:0046417">
    <property type="term" value="P:chorismate metabolic process"/>
    <property type="evidence" value="ECO:0007669"/>
    <property type="project" value="InterPro"/>
</dbReference>
<dbReference type="Pfam" id="PF00275">
    <property type="entry name" value="EPSP_synthase"/>
    <property type="match status" value="1"/>
</dbReference>
<reference evidence="5" key="1">
    <citation type="submission" date="2016-11" db="EMBL/GenBank/DDBJ databases">
        <authorList>
            <person name="Varghese N."/>
            <person name="Submissions S."/>
        </authorList>
    </citation>
    <scope>NUCLEOTIDE SEQUENCE [LARGE SCALE GENOMIC DNA]</scope>
    <source>
        <strain evidence="5">DSM 17456</strain>
    </source>
</reference>